<organism evidence="2 3">
    <name type="scientific">Zophobas morio</name>
    <dbReference type="NCBI Taxonomy" id="2755281"/>
    <lineage>
        <taxon>Eukaryota</taxon>
        <taxon>Metazoa</taxon>
        <taxon>Ecdysozoa</taxon>
        <taxon>Arthropoda</taxon>
        <taxon>Hexapoda</taxon>
        <taxon>Insecta</taxon>
        <taxon>Pterygota</taxon>
        <taxon>Neoptera</taxon>
        <taxon>Endopterygota</taxon>
        <taxon>Coleoptera</taxon>
        <taxon>Polyphaga</taxon>
        <taxon>Cucujiformia</taxon>
        <taxon>Tenebrionidae</taxon>
        <taxon>Zophobas</taxon>
    </lineage>
</organism>
<dbReference type="AlphaFoldDB" id="A0AA38HK18"/>
<feature type="transmembrane region" description="Helical" evidence="1">
    <location>
        <begin position="20"/>
        <end position="41"/>
    </location>
</feature>
<keyword evidence="1" id="KW-0472">Membrane</keyword>
<accession>A0AA38HK18</accession>
<keyword evidence="1" id="KW-1133">Transmembrane helix</keyword>
<dbReference type="GO" id="GO:0008514">
    <property type="term" value="F:organic anion transmembrane transporter activity"/>
    <property type="evidence" value="ECO:0007669"/>
    <property type="project" value="InterPro"/>
</dbReference>
<feature type="transmembrane region" description="Helical" evidence="1">
    <location>
        <begin position="53"/>
        <end position="73"/>
    </location>
</feature>
<gene>
    <name evidence="2" type="ORF">Zmor_024802</name>
</gene>
<comment type="caution">
    <text evidence="2">The sequence shown here is derived from an EMBL/GenBank/DDBJ whole genome shotgun (WGS) entry which is preliminary data.</text>
</comment>
<sequence length="104" mass="10452">MLGIGITNIDLGRFVSALNGTTVVIVGLFVIGAIAGPMLTAKIFKFNQIESTIAAGLCMTAQGGAGGIAVLGASNRMELMPYAQITSRIAGSVILVLASVALSA</sequence>
<name>A0AA38HK18_9CUCU</name>
<evidence type="ECO:0000256" key="1">
    <source>
        <dbReference type="SAM" id="Phobius"/>
    </source>
</evidence>
<dbReference type="InterPro" id="IPR004679">
    <property type="entry name" value="2-OHcarboxylate_transport"/>
</dbReference>
<evidence type="ECO:0000313" key="3">
    <source>
        <dbReference type="Proteomes" id="UP001168821"/>
    </source>
</evidence>
<dbReference type="GO" id="GO:0016020">
    <property type="term" value="C:membrane"/>
    <property type="evidence" value="ECO:0007669"/>
    <property type="project" value="InterPro"/>
</dbReference>
<proteinExistence type="predicted"/>
<protein>
    <submittedName>
        <fullName evidence="2">Uncharacterized protein</fullName>
    </submittedName>
</protein>
<dbReference type="Proteomes" id="UP001168821">
    <property type="component" value="Unassembled WGS sequence"/>
</dbReference>
<keyword evidence="1" id="KW-0812">Transmembrane</keyword>
<keyword evidence="3" id="KW-1185">Reference proteome</keyword>
<dbReference type="PANTHER" id="PTHR40033">
    <property type="entry name" value="NA(+)-MALATE SYMPORTER"/>
    <property type="match status" value="1"/>
</dbReference>
<evidence type="ECO:0000313" key="2">
    <source>
        <dbReference type="EMBL" id="KAJ3632085.1"/>
    </source>
</evidence>
<dbReference type="EMBL" id="JALNTZ010000704">
    <property type="protein sequence ID" value="KAJ3632085.1"/>
    <property type="molecule type" value="Genomic_DNA"/>
</dbReference>
<reference evidence="2" key="1">
    <citation type="journal article" date="2023" name="G3 (Bethesda)">
        <title>Whole genome assemblies of Zophobas morio and Tenebrio molitor.</title>
        <authorList>
            <person name="Kaur S."/>
            <person name="Stinson S.A."/>
            <person name="diCenzo G.C."/>
        </authorList>
    </citation>
    <scope>NUCLEOTIDE SEQUENCE</scope>
    <source>
        <strain evidence="2">QUZm001</strain>
    </source>
</reference>
<feature type="transmembrane region" description="Helical" evidence="1">
    <location>
        <begin position="85"/>
        <end position="103"/>
    </location>
</feature>
<dbReference type="Pfam" id="PF03390">
    <property type="entry name" value="2HCT"/>
    <property type="match status" value="1"/>
</dbReference>
<dbReference type="PANTHER" id="PTHR40033:SF1">
    <property type="entry name" value="CITRATE-SODIUM SYMPORTER"/>
    <property type="match status" value="1"/>
</dbReference>